<sequence>MIKLRKVEIYQLYTPEGIIQRAEWKNKEEVERLIQLLTNSRDQPNFQPNTEKEVIQIIMKWSFI</sequence>
<name>A0A0Q9XT03_9BACI</name>
<dbReference type="PATRIC" id="fig|217031.4.peg.5636"/>
<organism evidence="1 2">
    <name type="scientific">Lederbergia galactosidilytica</name>
    <dbReference type="NCBI Taxonomy" id="217031"/>
    <lineage>
        <taxon>Bacteria</taxon>
        <taxon>Bacillati</taxon>
        <taxon>Bacillota</taxon>
        <taxon>Bacilli</taxon>
        <taxon>Bacillales</taxon>
        <taxon>Bacillaceae</taxon>
        <taxon>Lederbergia</taxon>
    </lineage>
</organism>
<evidence type="ECO:0000313" key="2">
    <source>
        <dbReference type="Proteomes" id="UP000053881"/>
    </source>
</evidence>
<dbReference type="AlphaFoldDB" id="A0A0Q9XT03"/>
<dbReference type="Proteomes" id="UP000053881">
    <property type="component" value="Unassembled WGS sequence"/>
</dbReference>
<comment type="caution">
    <text evidence="1">The sequence shown here is derived from an EMBL/GenBank/DDBJ whole genome shotgun (WGS) entry which is preliminary data.</text>
</comment>
<accession>A0A0Q9XT03</accession>
<reference evidence="1 2" key="1">
    <citation type="submission" date="2015-06" db="EMBL/GenBank/DDBJ databases">
        <title>Genome sequencing project of Bacillus galactosidilyticus PL133.</title>
        <authorList>
            <person name="Gaiero J."/>
            <person name="Nicol R."/>
            <person name="Habash M."/>
        </authorList>
    </citation>
    <scope>NUCLEOTIDE SEQUENCE [LARGE SCALE GENOMIC DNA]</scope>
    <source>
        <strain evidence="1 2">PL133</strain>
    </source>
</reference>
<proteinExistence type="predicted"/>
<evidence type="ECO:0000313" key="1">
    <source>
        <dbReference type="EMBL" id="KRG11596.1"/>
    </source>
</evidence>
<gene>
    <name evidence="1" type="ORF">ACA29_16625</name>
</gene>
<protein>
    <submittedName>
        <fullName evidence="1">Uncharacterized protein</fullName>
    </submittedName>
</protein>
<dbReference type="EMBL" id="LGPB01000119">
    <property type="protein sequence ID" value="KRG11596.1"/>
    <property type="molecule type" value="Genomic_DNA"/>
</dbReference>